<reference evidence="5 6" key="1">
    <citation type="submission" date="2017-10" db="EMBL/GenBank/DDBJ databases">
        <title>Comparative genomics in systemic dimorphic fungi from Ajellomycetaceae.</title>
        <authorList>
            <person name="Munoz J.F."/>
            <person name="Mcewen J.G."/>
            <person name="Clay O.K."/>
            <person name="Cuomo C.A."/>
        </authorList>
    </citation>
    <scope>NUCLEOTIDE SEQUENCE [LARGE SCALE GENOMIC DNA]</scope>
    <source>
        <strain evidence="5 6">UAMH5409</strain>
    </source>
</reference>
<dbReference type="InterPro" id="IPR029058">
    <property type="entry name" value="AB_hydrolase_fold"/>
</dbReference>
<sequence length="501" mass="55067">MKGLLYLVAFALTDLGLSSLTVETSNGPVIGHPAPGAPGVREFLGIPYANPPVDDLRFSAPERYSIKNSPFEASNDCVFTPSSAVDFPDKTPQFDRVVAAFTGRNDNKQSEDCLSLNIWSSYEKGYVKGKTPKKPILVFFHGGRYTAGDTNTPFLNGKYFADAQDVVVVTVNYRINIFGFPGAPGQTQNLGLLDQRLAVEWVRDNAKAFDGDPERITIFGQSAGSVAVDFWSYAWKEDPIVAGLISHSGTVFSFPVNSEELATRHWYNASSLLGCGSSGDVMPCMRSKSAEEIKKAITEIPPPEGTSVARSQPVFQPTPDGIVVFDDYENLSAAGKFAPIPYIVGHTDNEAGFYNISAFGKGNILPEEEWTLFNKDVFNCPTSRTVTDRASHGVPVWRYRYHADWDNTRLYPTSRAYHGTDLHMIFGASADVSLLPESPEQIELKRMMQAAWAEFAVDPKDGLKRMGFPTFDPNGKTLIQIGVDNKPTASFIDPKEYDDAC</sequence>
<dbReference type="GO" id="GO:0052689">
    <property type="term" value="F:carboxylic ester hydrolase activity"/>
    <property type="evidence" value="ECO:0007669"/>
    <property type="project" value="TreeGrafter"/>
</dbReference>
<feature type="domain" description="Carboxylesterase type B" evidence="4">
    <location>
        <begin position="372"/>
        <end position="489"/>
    </location>
</feature>
<dbReference type="OrthoDB" id="408631at2759"/>
<keyword evidence="2" id="KW-0378">Hydrolase</keyword>
<dbReference type="PANTHER" id="PTHR43918">
    <property type="entry name" value="ACETYLCHOLINESTERASE"/>
    <property type="match status" value="1"/>
</dbReference>
<accession>A0A2B7XP66</accession>
<comment type="similarity">
    <text evidence="1">Belongs to the type-B carboxylesterase/lipase family.</text>
</comment>
<feature type="chain" id="PRO_5013264991" description="Carboxylesterase type B domain-containing protein" evidence="3">
    <location>
        <begin position="19"/>
        <end position="501"/>
    </location>
</feature>
<organism evidence="5 6">
    <name type="scientific">Helicocarpus griseus UAMH5409</name>
    <dbReference type="NCBI Taxonomy" id="1447875"/>
    <lineage>
        <taxon>Eukaryota</taxon>
        <taxon>Fungi</taxon>
        <taxon>Dikarya</taxon>
        <taxon>Ascomycota</taxon>
        <taxon>Pezizomycotina</taxon>
        <taxon>Eurotiomycetes</taxon>
        <taxon>Eurotiomycetidae</taxon>
        <taxon>Onygenales</taxon>
        <taxon>Ajellomycetaceae</taxon>
        <taxon>Helicocarpus</taxon>
    </lineage>
</organism>
<dbReference type="Proteomes" id="UP000223968">
    <property type="component" value="Unassembled WGS sequence"/>
</dbReference>
<evidence type="ECO:0000256" key="2">
    <source>
        <dbReference type="ARBA" id="ARBA00022801"/>
    </source>
</evidence>
<dbReference type="InterPro" id="IPR050654">
    <property type="entry name" value="AChE-related_enzymes"/>
</dbReference>
<evidence type="ECO:0000256" key="3">
    <source>
        <dbReference type="SAM" id="SignalP"/>
    </source>
</evidence>
<dbReference type="InterPro" id="IPR002018">
    <property type="entry name" value="CarbesteraseB"/>
</dbReference>
<evidence type="ECO:0000256" key="1">
    <source>
        <dbReference type="ARBA" id="ARBA00005964"/>
    </source>
</evidence>
<feature type="signal peptide" evidence="3">
    <location>
        <begin position="1"/>
        <end position="18"/>
    </location>
</feature>
<dbReference type="STRING" id="1447875.A0A2B7XP66"/>
<gene>
    <name evidence="5" type="ORF">AJ79_05202</name>
</gene>
<dbReference type="Gene3D" id="3.40.50.1820">
    <property type="entry name" value="alpha/beta hydrolase"/>
    <property type="match status" value="2"/>
</dbReference>
<name>A0A2B7XP66_9EURO</name>
<protein>
    <recommendedName>
        <fullName evidence="4">Carboxylesterase type B domain-containing protein</fullName>
    </recommendedName>
</protein>
<evidence type="ECO:0000313" key="6">
    <source>
        <dbReference type="Proteomes" id="UP000223968"/>
    </source>
</evidence>
<comment type="caution">
    <text evidence="5">The sequence shown here is derived from an EMBL/GenBank/DDBJ whole genome shotgun (WGS) entry which is preliminary data.</text>
</comment>
<dbReference type="EMBL" id="PDNB01000080">
    <property type="protein sequence ID" value="PGH10956.1"/>
    <property type="molecule type" value="Genomic_DNA"/>
</dbReference>
<evidence type="ECO:0000259" key="4">
    <source>
        <dbReference type="Pfam" id="PF00135"/>
    </source>
</evidence>
<dbReference type="SUPFAM" id="SSF53474">
    <property type="entry name" value="alpha/beta-Hydrolases"/>
    <property type="match status" value="1"/>
</dbReference>
<keyword evidence="3" id="KW-0732">Signal</keyword>
<dbReference type="Pfam" id="PF00135">
    <property type="entry name" value="COesterase"/>
    <property type="match status" value="2"/>
</dbReference>
<dbReference type="AlphaFoldDB" id="A0A2B7XP66"/>
<feature type="domain" description="Carboxylesterase type B" evidence="4">
    <location>
        <begin position="19"/>
        <end position="359"/>
    </location>
</feature>
<dbReference type="PANTHER" id="PTHR43918:SF4">
    <property type="entry name" value="CARBOXYLIC ESTER HYDROLASE"/>
    <property type="match status" value="1"/>
</dbReference>
<keyword evidence="6" id="KW-1185">Reference proteome</keyword>
<evidence type="ECO:0000313" key="5">
    <source>
        <dbReference type="EMBL" id="PGH10956.1"/>
    </source>
</evidence>
<proteinExistence type="inferred from homology"/>